<evidence type="ECO:0000256" key="1">
    <source>
        <dbReference type="SAM" id="Phobius"/>
    </source>
</evidence>
<evidence type="ECO:0000313" key="3">
    <source>
        <dbReference type="Proteomes" id="UP000786662"/>
    </source>
</evidence>
<feature type="transmembrane region" description="Helical" evidence="1">
    <location>
        <begin position="112"/>
        <end position="132"/>
    </location>
</feature>
<sequence length="242" mass="26400">MTNYKLQTNSKLKILNSKLWTLEFRYWNLFVIWCLVLVIWPSSAGALEVSFPSVQGVTVTDAMGPAQWVRYIFLMGQALVGLAIIYALVRSGVEWMTARDNAGQVKTAKDRIMGAVLGLIILLGSYIFLYTINPQLVQLRNPSVPNPESSGWNFYKHLLGEVILDNQTETSSGDCSNTAPDCASGYRCLDNSTGQAIDSNVTSQGTCTSKAAIGESCFSTGSEGCFIGHCEPMNSICELPTT</sequence>
<gene>
    <name evidence="2" type="ORF">HYT38_01305</name>
</gene>
<dbReference type="EMBL" id="JACOYY010000037">
    <property type="protein sequence ID" value="MBI2052301.1"/>
    <property type="molecule type" value="Genomic_DNA"/>
</dbReference>
<reference evidence="2" key="1">
    <citation type="submission" date="2020-07" db="EMBL/GenBank/DDBJ databases">
        <title>Huge and variable diversity of episymbiotic CPR bacteria and DPANN archaea in groundwater ecosystems.</title>
        <authorList>
            <person name="He C.Y."/>
            <person name="Keren R."/>
            <person name="Whittaker M."/>
            <person name="Farag I.F."/>
            <person name="Doudna J."/>
            <person name="Cate J.H.D."/>
            <person name="Banfield J.F."/>
        </authorList>
    </citation>
    <scope>NUCLEOTIDE SEQUENCE</scope>
    <source>
        <strain evidence="2">NC_groundwater_191_Ag_S-0.1um_45_8</strain>
    </source>
</reference>
<organism evidence="2 3">
    <name type="scientific">Candidatus Sungiibacteriota bacterium</name>
    <dbReference type="NCBI Taxonomy" id="2750080"/>
    <lineage>
        <taxon>Bacteria</taxon>
        <taxon>Candidatus Sungiibacteriota</taxon>
    </lineage>
</organism>
<comment type="caution">
    <text evidence="2">The sequence shown here is derived from an EMBL/GenBank/DDBJ whole genome shotgun (WGS) entry which is preliminary data.</text>
</comment>
<name>A0A9D6DNF3_9BACT</name>
<feature type="transmembrane region" description="Helical" evidence="1">
    <location>
        <begin position="68"/>
        <end position="89"/>
    </location>
</feature>
<dbReference type="AlphaFoldDB" id="A0A9D6DNF3"/>
<dbReference type="Proteomes" id="UP000786662">
    <property type="component" value="Unassembled WGS sequence"/>
</dbReference>
<evidence type="ECO:0000313" key="2">
    <source>
        <dbReference type="EMBL" id="MBI2052301.1"/>
    </source>
</evidence>
<proteinExistence type="predicted"/>
<protein>
    <submittedName>
        <fullName evidence="2">Uncharacterized protein</fullName>
    </submittedName>
</protein>
<keyword evidence="1" id="KW-0472">Membrane</keyword>
<keyword evidence="1" id="KW-1133">Transmembrane helix</keyword>
<keyword evidence="1" id="KW-0812">Transmembrane</keyword>
<accession>A0A9D6DNF3</accession>